<organism evidence="6 7">
    <name type="scientific">Patellaria atrata CBS 101060</name>
    <dbReference type="NCBI Taxonomy" id="1346257"/>
    <lineage>
        <taxon>Eukaryota</taxon>
        <taxon>Fungi</taxon>
        <taxon>Dikarya</taxon>
        <taxon>Ascomycota</taxon>
        <taxon>Pezizomycotina</taxon>
        <taxon>Dothideomycetes</taxon>
        <taxon>Dothideomycetes incertae sedis</taxon>
        <taxon>Patellariales</taxon>
        <taxon>Patellariaceae</taxon>
        <taxon>Patellaria</taxon>
    </lineage>
</organism>
<dbReference type="GO" id="GO:0022857">
    <property type="term" value="F:transmembrane transporter activity"/>
    <property type="evidence" value="ECO:0007669"/>
    <property type="project" value="TreeGrafter"/>
</dbReference>
<keyword evidence="4 5" id="KW-0472">Membrane</keyword>
<gene>
    <name evidence="6" type="ORF">M501DRAFT_1008269</name>
</gene>
<evidence type="ECO:0000313" key="6">
    <source>
        <dbReference type="EMBL" id="KAF2842324.1"/>
    </source>
</evidence>
<evidence type="ECO:0000256" key="2">
    <source>
        <dbReference type="ARBA" id="ARBA00022692"/>
    </source>
</evidence>
<feature type="transmembrane region" description="Helical" evidence="5">
    <location>
        <begin position="118"/>
        <end position="139"/>
    </location>
</feature>
<evidence type="ECO:0000313" key="7">
    <source>
        <dbReference type="Proteomes" id="UP000799429"/>
    </source>
</evidence>
<dbReference type="OrthoDB" id="10021397at2759"/>
<evidence type="ECO:0000256" key="4">
    <source>
        <dbReference type="ARBA" id="ARBA00023136"/>
    </source>
</evidence>
<accession>A0A9P4VW41</accession>
<dbReference type="InterPro" id="IPR036259">
    <property type="entry name" value="MFS_trans_sf"/>
</dbReference>
<dbReference type="PANTHER" id="PTHR23501">
    <property type="entry name" value="MAJOR FACILITATOR SUPERFAMILY"/>
    <property type="match status" value="1"/>
</dbReference>
<evidence type="ECO:0000256" key="1">
    <source>
        <dbReference type="ARBA" id="ARBA00004141"/>
    </source>
</evidence>
<dbReference type="AlphaFoldDB" id="A0A9P4VW41"/>
<protein>
    <submittedName>
        <fullName evidence="6">Uncharacterized protein</fullName>
    </submittedName>
</protein>
<evidence type="ECO:0000256" key="5">
    <source>
        <dbReference type="SAM" id="Phobius"/>
    </source>
</evidence>
<evidence type="ECO:0000256" key="3">
    <source>
        <dbReference type="ARBA" id="ARBA00022989"/>
    </source>
</evidence>
<sequence length="313" mass="34177">MNMIGYSVALRKRPIYIAALSSMFSISSICFWINLPFGGVTLATVFFYFRNPERDYSHMTVRDKIREIGLLGAPLLIYSRVYGTLIGIGLLVIAFAAVQHVLGDRGTLPPRVFLRQRTVFACAWFSAFISMGLYTHIFYLPFYFQAVKSNTAEESGIRCIAYLVSTTLSSLLIGALITAFGIYVPWMCLGIALFTIGSGTLHTLTVASPPGHWIGYQVVLSKKDMPNGNAIAMFFNSLGGPLAISVAQNIFANTLAGELPRRAPGVDVQMVVRAGVTGIREVVTRELLRGVLEAYTEAWRSVKGEKLLAGGAA</sequence>
<comment type="subcellular location">
    <subcellularLocation>
        <location evidence="1">Membrane</location>
        <topology evidence="1">Multi-pass membrane protein</topology>
    </subcellularLocation>
</comment>
<dbReference type="Gene3D" id="1.20.1250.20">
    <property type="entry name" value="MFS general substrate transporter like domains"/>
    <property type="match status" value="1"/>
</dbReference>
<keyword evidence="7" id="KW-1185">Reference proteome</keyword>
<comment type="caution">
    <text evidence="6">The sequence shown here is derived from an EMBL/GenBank/DDBJ whole genome shotgun (WGS) entry which is preliminary data.</text>
</comment>
<feature type="transmembrane region" description="Helical" evidence="5">
    <location>
        <begin position="70"/>
        <end position="98"/>
    </location>
</feature>
<dbReference type="PANTHER" id="PTHR23501:SF198">
    <property type="entry name" value="AZOLE RESISTANCE PROTEIN 1-RELATED"/>
    <property type="match status" value="1"/>
</dbReference>
<keyword evidence="2 5" id="KW-0812">Transmembrane</keyword>
<dbReference type="Proteomes" id="UP000799429">
    <property type="component" value="Unassembled WGS sequence"/>
</dbReference>
<dbReference type="SUPFAM" id="SSF103473">
    <property type="entry name" value="MFS general substrate transporter"/>
    <property type="match status" value="1"/>
</dbReference>
<reference evidence="6" key="1">
    <citation type="journal article" date="2020" name="Stud. Mycol.">
        <title>101 Dothideomycetes genomes: a test case for predicting lifestyles and emergence of pathogens.</title>
        <authorList>
            <person name="Haridas S."/>
            <person name="Albert R."/>
            <person name="Binder M."/>
            <person name="Bloem J."/>
            <person name="Labutti K."/>
            <person name="Salamov A."/>
            <person name="Andreopoulos B."/>
            <person name="Baker S."/>
            <person name="Barry K."/>
            <person name="Bills G."/>
            <person name="Bluhm B."/>
            <person name="Cannon C."/>
            <person name="Castanera R."/>
            <person name="Culley D."/>
            <person name="Daum C."/>
            <person name="Ezra D."/>
            <person name="Gonzalez J."/>
            <person name="Henrissat B."/>
            <person name="Kuo A."/>
            <person name="Liang C."/>
            <person name="Lipzen A."/>
            <person name="Lutzoni F."/>
            <person name="Magnuson J."/>
            <person name="Mondo S."/>
            <person name="Nolan M."/>
            <person name="Ohm R."/>
            <person name="Pangilinan J."/>
            <person name="Park H.-J."/>
            <person name="Ramirez L."/>
            <person name="Alfaro M."/>
            <person name="Sun H."/>
            <person name="Tritt A."/>
            <person name="Yoshinaga Y."/>
            <person name="Zwiers L.-H."/>
            <person name="Turgeon B."/>
            <person name="Goodwin S."/>
            <person name="Spatafora J."/>
            <person name="Crous P."/>
            <person name="Grigoriev I."/>
        </authorList>
    </citation>
    <scope>NUCLEOTIDE SEQUENCE</scope>
    <source>
        <strain evidence="6">CBS 101060</strain>
    </source>
</reference>
<name>A0A9P4VW41_9PEZI</name>
<dbReference type="EMBL" id="MU006090">
    <property type="protein sequence ID" value="KAF2842324.1"/>
    <property type="molecule type" value="Genomic_DNA"/>
</dbReference>
<feature type="transmembrane region" description="Helical" evidence="5">
    <location>
        <begin position="16"/>
        <end position="49"/>
    </location>
</feature>
<feature type="transmembrane region" description="Helical" evidence="5">
    <location>
        <begin position="160"/>
        <end position="186"/>
    </location>
</feature>
<dbReference type="GO" id="GO:0005886">
    <property type="term" value="C:plasma membrane"/>
    <property type="evidence" value="ECO:0007669"/>
    <property type="project" value="TreeGrafter"/>
</dbReference>
<keyword evidence="3 5" id="KW-1133">Transmembrane helix</keyword>
<proteinExistence type="predicted"/>